<dbReference type="Proteomes" id="UP000294813">
    <property type="component" value="Unassembled WGS sequence"/>
</dbReference>
<comment type="caution">
    <text evidence="2">The sequence shown here is derived from an EMBL/GenBank/DDBJ whole genome shotgun (WGS) entry which is preliminary data.</text>
</comment>
<evidence type="ECO:0000313" key="3">
    <source>
        <dbReference type="Proteomes" id="UP000294813"/>
    </source>
</evidence>
<organism evidence="2 3">
    <name type="scientific">Heliophilum fasciatum</name>
    <dbReference type="NCBI Taxonomy" id="35700"/>
    <lineage>
        <taxon>Bacteria</taxon>
        <taxon>Bacillati</taxon>
        <taxon>Bacillota</taxon>
        <taxon>Clostridia</taxon>
        <taxon>Eubacteriales</taxon>
        <taxon>Heliobacteriaceae</taxon>
        <taxon>Heliophilum</taxon>
    </lineage>
</organism>
<dbReference type="AlphaFoldDB" id="A0A4R2RZ61"/>
<proteinExistence type="predicted"/>
<dbReference type="Gene3D" id="3.40.50.620">
    <property type="entry name" value="HUPs"/>
    <property type="match status" value="1"/>
</dbReference>
<dbReference type="PIRSF" id="PIRSF006661">
    <property type="entry name" value="PP-lp_UCP006661"/>
    <property type="match status" value="1"/>
</dbReference>
<protein>
    <recommendedName>
        <fullName evidence="4">NAD/GMP synthase domain-containing protein</fullName>
    </recommendedName>
</protein>
<accession>A0A4R2RZ61</accession>
<feature type="active site" description="Nucleophile and sulfur donor" evidence="1">
    <location>
        <position position="175"/>
    </location>
</feature>
<dbReference type="EMBL" id="SLXT01000010">
    <property type="protein sequence ID" value="TCP64395.1"/>
    <property type="molecule type" value="Genomic_DNA"/>
</dbReference>
<dbReference type="InterPro" id="IPR014729">
    <property type="entry name" value="Rossmann-like_a/b/a_fold"/>
</dbReference>
<reference evidence="2 3" key="1">
    <citation type="submission" date="2019-03" db="EMBL/GenBank/DDBJ databases">
        <title>Genomic Encyclopedia of Type Strains, Phase IV (KMG-IV): sequencing the most valuable type-strain genomes for metagenomic binning, comparative biology and taxonomic classification.</title>
        <authorList>
            <person name="Goeker M."/>
        </authorList>
    </citation>
    <scope>NUCLEOTIDE SEQUENCE [LARGE SCALE GENOMIC DNA]</scope>
    <source>
        <strain evidence="2 3">DSM 11170</strain>
    </source>
</reference>
<evidence type="ECO:0000313" key="2">
    <source>
        <dbReference type="EMBL" id="TCP64395.1"/>
    </source>
</evidence>
<evidence type="ECO:0008006" key="4">
    <source>
        <dbReference type="Google" id="ProtNLM"/>
    </source>
</evidence>
<dbReference type="PANTHER" id="PTHR43169">
    <property type="entry name" value="EXSB FAMILY PROTEIN"/>
    <property type="match status" value="1"/>
</dbReference>
<evidence type="ECO:0000256" key="1">
    <source>
        <dbReference type="PIRSR" id="PIRSR006661-1"/>
    </source>
</evidence>
<name>A0A4R2RZ61_9FIRM</name>
<gene>
    <name evidence="2" type="ORF">EDD73_11094</name>
</gene>
<dbReference type="OrthoDB" id="9776919at2"/>
<dbReference type="InterPro" id="IPR005232">
    <property type="entry name" value="LarE"/>
</dbReference>
<dbReference type="InterPro" id="IPR052188">
    <property type="entry name" value="Ni-pincer_cofactor_biosynth"/>
</dbReference>
<dbReference type="GO" id="GO:0016783">
    <property type="term" value="F:sulfurtransferase activity"/>
    <property type="evidence" value="ECO:0007669"/>
    <property type="project" value="InterPro"/>
</dbReference>
<dbReference type="NCBIfam" id="TIGR00268">
    <property type="entry name" value="ATP-dependent sacrificial sulfur transferase LarE"/>
    <property type="match status" value="1"/>
</dbReference>
<dbReference type="SUPFAM" id="SSF52402">
    <property type="entry name" value="Adenine nucleotide alpha hydrolases-like"/>
    <property type="match status" value="1"/>
</dbReference>
<sequence>MAFREKYQRLQRLLQTMGTVLIAYSGGVDSTFLLKVARDTLGDQAIGVLGISGTVTPAQVDEARRLAASMDATFLTVTTDEFSREEFVSNPSDRCYHCKTALFERLWEIAREKNIPYILDGNNADDQGDYRPGMEAARHMHVRSPLLEAGLTKQEIRILSQELELPTWNRPSSPCLSSRLPYGIRITSERLNQIAQAEAYLKELGFAQVRARYHNDIVRIEVDPQQMTALVALATEVVQFMKSIGFIYVTLDLAGFRSGSLNESLSLQSAHK</sequence>
<keyword evidence="3" id="KW-1185">Reference proteome</keyword>
<dbReference type="PANTHER" id="PTHR43169:SF2">
    <property type="entry name" value="NAD_GMP SYNTHASE DOMAIN-CONTAINING PROTEIN"/>
    <property type="match status" value="1"/>
</dbReference>
<dbReference type="RefSeq" id="WP_131919130.1">
    <property type="nucleotide sequence ID" value="NZ_JAOQNU010000010.1"/>
</dbReference>
<dbReference type="CDD" id="cd01990">
    <property type="entry name" value="LarE-like"/>
    <property type="match status" value="1"/>
</dbReference>